<evidence type="ECO:0000256" key="3">
    <source>
        <dbReference type="ARBA" id="ARBA00022801"/>
    </source>
</evidence>
<dbReference type="KEGG" id="fpn:ABE65_016890"/>
<comment type="similarity">
    <text evidence="1">Belongs to the peptidase S51 family.</text>
</comment>
<dbReference type="RefSeq" id="WP_066397433.1">
    <property type="nucleotide sequence ID" value="NZ_CP015378.1"/>
</dbReference>
<keyword evidence="6" id="KW-1185">Reference proteome</keyword>
<dbReference type="EMBL" id="CP015378">
    <property type="protein sequence ID" value="ANC78382.1"/>
    <property type="molecule type" value="Genomic_DNA"/>
</dbReference>
<dbReference type="CDD" id="cd03146">
    <property type="entry name" value="GAT1_Peptidase_E"/>
    <property type="match status" value="1"/>
</dbReference>
<protein>
    <submittedName>
        <fullName evidence="5">Peptidase E</fullName>
    </submittedName>
</protein>
<dbReference type="Pfam" id="PF03575">
    <property type="entry name" value="Peptidase_S51"/>
    <property type="match status" value="1"/>
</dbReference>
<dbReference type="InterPro" id="IPR005320">
    <property type="entry name" value="Peptidase_S51"/>
</dbReference>
<evidence type="ECO:0000313" key="5">
    <source>
        <dbReference type="EMBL" id="ANC78382.1"/>
    </source>
</evidence>
<dbReference type="AlphaFoldDB" id="A0A160IR72"/>
<organism evidence="5 6">
    <name type="scientific">Fictibacillus phosphorivorans</name>
    <dbReference type="NCBI Taxonomy" id="1221500"/>
    <lineage>
        <taxon>Bacteria</taxon>
        <taxon>Bacillati</taxon>
        <taxon>Bacillota</taxon>
        <taxon>Bacilli</taxon>
        <taxon>Bacillales</taxon>
        <taxon>Fictibacillaceae</taxon>
        <taxon>Fictibacillus</taxon>
    </lineage>
</organism>
<dbReference type="GO" id="GO:0008236">
    <property type="term" value="F:serine-type peptidase activity"/>
    <property type="evidence" value="ECO:0007669"/>
    <property type="project" value="UniProtKB-KW"/>
</dbReference>
<keyword evidence="2" id="KW-0645">Protease</keyword>
<keyword evidence="4" id="KW-0720">Serine protease</keyword>
<dbReference type="STRING" id="1221500.ABE65_016890"/>
<evidence type="ECO:0000256" key="2">
    <source>
        <dbReference type="ARBA" id="ARBA00022670"/>
    </source>
</evidence>
<dbReference type="PANTHER" id="PTHR20842">
    <property type="entry name" value="PROTEASE S51 ALPHA-ASPARTYL DIPEPTIDASE"/>
    <property type="match status" value="1"/>
</dbReference>
<name>A0A160IR72_9BACL</name>
<keyword evidence="3" id="KW-0378">Hydrolase</keyword>
<dbReference type="GO" id="GO:0006508">
    <property type="term" value="P:proteolysis"/>
    <property type="evidence" value="ECO:0007669"/>
    <property type="project" value="UniProtKB-KW"/>
</dbReference>
<dbReference type="PANTHER" id="PTHR20842:SF0">
    <property type="entry name" value="ALPHA-ASPARTYL DIPEPTIDASE"/>
    <property type="match status" value="1"/>
</dbReference>
<evidence type="ECO:0000313" key="6">
    <source>
        <dbReference type="Proteomes" id="UP000076623"/>
    </source>
</evidence>
<evidence type="ECO:0000256" key="1">
    <source>
        <dbReference type="ARBA" id="ARBA00006534"/>
    </source>
</evidence>
<dbReference type="Proteomes" id="UP000076623">
    <property type="component" value="Chromosome"/>
</dbReference>
<reference evidence="5 6" key="1">
    <citation type="submission" date="2016-04" db="EMBL/GenBank/DDBJ databases">
        <title>Complete genome sequence of Fictibacillus phosphorivorans G25-29, a strain toxic to nematodes.</title>
        <authorList>
            <person name="Zheng Z."/>
        </authorList>
    </citation>
    <scope>NUCLEOTIDE SEQUENCE [LARGE SCALE GENOMIC DNA]</scope>
    <source>
        <strain evidence="5 6">G25-29</strain>
    </source>
</reference>
<sequence>MKQNIRKQIIAMGGGGFSMEPENKRLDRYILKQSKADRPRICFIPTASGDSDGYIERFYTAFQSEECEPTHLSLFSPPKDLEIFVEQQDVFYVGGGNTKNLLALWKEWGLDVLLKKAYEDGKILAGLSAGSLCWFEEGVTDSFGPLAKLECLGFISGSHCPHYDGEKERRPAYHKLIENGLKPGYAADDGAGLHFVNGELYKVVSSRDHAKGYFVEYDGENVNEVELETLFLK</sequence>
<gene>
    <name evidence="5" type="ORF">ABE65_016890</name>
</gene>
<dbReference type="Gene3D" id="3.40.50.880">
    <property type="match status" value="1"/>
</dbReference>
<dbReference type="InterPro" id="IPR029062">
    <property type="entry name" value="Class_I_gatase-like"/>
</dbReference>
<evidence type="ECO:0000256" key="4">
    <source>
        <dbReference type="ARBA" id="ARBA00022825"/>
    </source>
</evidence>
<dbReference type="SUPFAM" id="SSF52317">
    <property type="entry name" value="Class I glutamine amidotransferase-like"/>
    <property type="match status" value="1"/>
</dbReference>
<proteinExistence type="inferred from homology"/>
<accession>A0A160IR72</accession>